<evidence type="ECO:0000256" key="4">
    <source>
        <dbReference type="ARBA" id="ARBA00022490"/>
    </source>
</evidence>
<dbReference type="GO" id="GO:0003825">
    <property type="term" value="F:alpha,alpha-trehalose-phosphate synthase (UDP-forming) activity"/>
    <property type="evidence" value="ECO:0007669"/>
    <property type="project" value="TreeGrafter"/>
</dbReference>
<dbReference type="Gene3D" id="3.30.70.1020">
    <property type="entry name" value="Trehalose-6-phosphate phosphatase related protein, domain 2"/>
    <property type="match status" value="1"/>
</dbReference>
<feature type="region of interest" description="Disordered" evidence="6">
    <location>
        <begin position="20"/>
        <end position="41"/>
    </location>
</feature>
<dbReference type="Pfam" id="PF02358">
    <property type="entry name" value="Trehalose_PPase"/>
    <property type="match status" value="1"/>
</dbReference>
<dbReference type="InterPro" id="IPR001830">
    <property type="entry name" value="Glyco_trans_20"/>
</dbReference>
<gene>
    <name evidence="7" type="ORF">AMS68_005549</name>
</gene>
<dbReference type="PANTHER" id="PTHR10788:SF15">
    <property type="entry name" value="TREHALOSE SYNTHASE COMPLEX REGULATORY SUBUNIT TPS3-RELATED"/>
    <property type="match status" value="1"/>
</dbReference>
<protein>
    <submittedName>
        <fullName evidence="7">Uncharacterized protein</fullName>
    </submittedName>
</protein>
<dbReference type="GO" id="GO:0004805">
    <property type="term" value="F:trehalose-phosphatase activity"/>
    <property type="evidence" value="ECO:0007669"/>
    <property type="project" value="TreeGrafter"/>
</dbReference>
<dbReference type="AlphaFoldDB" id="A0A6H0XZ33"/>
<evidence type="ECO:0000256" key="3">
    <source>
        <dbReference type="ARBA" id="ARBA00006330"/>
    </source>
</evidence>
<evidence type="ECO:0000256" key="5">
    <source>
        <dbReference type="ARBA" id="ARBA00022553"/>
    </source>
</evidence>
<dbReference type="FunFam" id="3.40.50.2000:FF:000099">
    <property type="entry name" value="Alpha,alpha-trehalose phosphate synthase subunit, putative"/>
    <property type="match status" value="1"/>
</dbReference>
<dbReference type="GO" id="GO:0005992">
    <property type="term" value="P:trehalose biosynthetic process"/>
    <property type="evidence" value="ECO:0007669"/>
    <property type="project" value="InterPro"/>
</dbReference>
<comment type="similarity">
    <text evidence="2">In the N-terminal section; belongs to the glycosyltransferase 20 family.</text>
</comment>
<dbReference type="PANTHER" id="PTHR10788">
    <property type="entry name" value="TREHALOSE-6-PHOSPHATE SYNTHASE"/>
    <property type="match status" value="1"/>
</dbReference>
<dbReference type="GO" id="GO:0005946">
    <property type="term" value="C:alpha,alpha-trehalose-phosphate synthase complex (UDP-forming)"/>
    <property type="evidence" value="ECO:0007669"/>
    <property type="project" value="TreeGrafter"/>
</dbReference>
<dbReference type="SUPFAM" id="SSF53756">
    <property type="entry name" value="UDP-Glycosyltransferase/glycogen phosphorylase"/>
    <property type="match status" value="1"/>
</dbReference>
<evidence type="ECO:0000313" key="8">
    <source>
        <dbReference type="Proteomes" id="UP000503462"/>
    </source>
</evidence>
<accession>A0A6H0XZ33</accession>
<dbReference type="FunFam" id="3.40.50.2000:FF:000036">
    <property type="entry name" value="Alpha,alpha-trehalose-phosphate synthase subunit Tps2"/>
    <property type="match status" value="1"/>
</dbReference>
<evidence type="ECO:0000256" key="1">
    <source>
        <dbReference type="ARBA" id="ARBA00004496"/>
    </source>
</evidence>
<keyword evidence="8" id="KW-1185">Reference proteome</keyword>
<dbReference type="Pfam" id="PF00982">
    <property type="entry name" value="Glyco_transf_20"/>
    <property type="match status" value="1"/>
</dbReference>
<dbReference type="Gene3D" id="3.40.50.1000">
    <property type="entry name" value="HAD superfamily/HAD-like"/>
    <property type="match status" value="1"/>
</dbReference>
<dbReference type="InterPro" id="IPR023214">
    <property type="entry name" value="HAD_sf"/>
</dbReference>
<dbReference type="GO" id="GO:0005829">
    <property type="term" value="C:cytosol"/>
    <property type="evidence" value="ECO:0007669"/>
    <property type="project" value="TreeGrafter"/>
</dbReference>
<dbReference type="SUPFAM" id="SSF56784">
    <property type="entry name" value="HAD-like"/>
    <property type="match status" value="1"/>
</dbReference>
<evidence type="ECO:0000313" key="7">
    <source>
        <dbReference type="EMBL" id="QIX00032.1"/>
    </source>
</evidence>
<comment type="similarity">
    <text evidence="3">In the C-terminal section; belongs to the trehalose phosphatase family.</text>
</comment>
<keyword evidence="5" id="KW-0597">Phosphoprotein</keyword>
<dbReference type="GO" id="GO:0030234">
    <property type="term" value="F:enzyme regulator activity"/>
    <property type="evidence" value="ECO:0007669"/>
    <property type="project" value="UniProtKB-ARBA"/>
</dbReference>
<dbReference type="NCBIfam" id="TIGR01484">
    <property type="entry name" value="HAD-SF-IIB"/>
    <property type="match status" value="1"/>
</dbReference>
<dbReference type="CDD" id="cd03788">
    <property type="entry name" value="GT20_TPS"/>
    <property type="match status" value="1"/>
</dbReference>
<sequence>MATTHVVSLFLPYTAHFHEKEERKHSPAQRTLPGHPPLLSRHSIDITKRGSAVSLFGDDAPDILSDGNVATELFAKFAQDMQRQLPITPGNPRSLMRSDAHVPDWGKQAIFNQPRSRAGPLPSGSILDFAKVHEELQRKPKASRSAVSALTSRKASSEGTFDSKTWTIETALQGNGGLANAMRESSSDTLADITWHGTLDFPTDSLPESLKEDIADHLANEYQAQVVYVSDKNFQGHYAGYCKTILWPIFHYQVPDHPKSRAYADHSWKFYSAVNQAFADRVVENYKRGDIIWIHDYHLLLVPKMIRERLPNAQIGFFLHTAFPSSEVFRCLVMRTELLEGMLGANLIAFQVDEYAEHFLQTCSRILTVETTSQGVQLDDHFVNVISKPIGINLEAVNEQRASTEVREWIAKISEKYAGKRVIVARDKLDGISGVRHKLLSYELFLNKNPEWREKIVLIQVATSTSEQAELMATVSDIVTRIESMHSTLAHQPLVFLKQDIPFSQYLALLSIADILIVGSLRDGMNLTAHDYVICQDGKYCEKKYGSLILSEFTGSAALFGDHVLSINPWAYEDQCTAITRAFEMSDAEKKDRWTHLHDIVLKHSGGKWAKSLAESLRQVHEEHAAHDTTSIPRLSLPQVSTAYKASERRVFILDYEGTLAPHRTQTGITLGSPQRVIDALGDLIQDQRNLVYVMSGRMPDELDNHFKTVPKLGLIAENGCFMREAGVETSEWTSYPDMDTMEGWKNDVKGILRYYIERMEGTYLEERHCSLLLRFEKCEDKEAAARMVGECADHINGAFNKTRIHAVPINQAILIETLDYSKGFAAAKILDHLRADQSKNGVDFLLIAGDDREDESIFRWANDLGKQEAIKHVFTISVGRRNTEAQATLTQGTSGLLTTLIKLAKISAAAQPEDYFNVKSRA</sequence>
<dbReference type="InterPro" id="IPR006379">
    <property type="entry name" value="HAD-SF_hydro_IIB"/>
</dbReference>
<dbReference type="NCBIfam" id="TIGR00685">
    <property type="entry name" value="T6PP"/>
    <property type="match status" value="1"/>
</dbReference>
<dbReference type="OrthoDB" id="755951at2759"/>
<dbReference type="InterPro" id="IPR003337">
    <property type="entry name" value="Trehalose_PPase"/>
</dbReference>
<proteinExistence type="inferred from homology"/>
<organism evidence="7 8">
    <name type="scientific">Peltaster fructicola</name>
    <dbReference type="NCBI Taxonomy" id="286661"/>
    <lineage>
        <taxon>Eukaryota</taxon>
        <taxon>Fungi</taxon>
        <taxon>Dikarya</taxon>
        <taxon>Ascomycota</taxon>
        <taxon>Pezizomycotina</taxon>
        <taxon>Dothideomycetes</taxon>
        <taxon>Dothideomycetes incertae sedis</taxon>
        <taxon>Peltaster</taxon>
    </lineage>
</organism>
<name>A0A6H0XZ33_9PEZI</name>
<dbReference type="EMBL" id="CP051142">
    <property type="protein sequence ID" value="QIX00032.1"/>
    <property type="molecule type" value="Genomic_DNA"/>
</dbReference>
<dbReference type="Gene3D" id="3.40.50.2000">
    <property type="entry name" value="Glycogen Phosphorylase B"/>
    <property type="match status" value="2"/>
</dbReference>
<evidence type="ECO:0000256" key="2">
    <source>
        <dbReference type="ARBA" id="ARBA00005409"/>
    </source>
</evidence>
<dbReference type="InterPro" id="IPR036412">
    <property type="entry name" value="HAD-like_sf"/>
</dbReference>
<comment type="subcellular location">
    <subcellularLocation>
        <location evidence="1">Cytoplasm</location>
    </subcellularLocation>
</comment>
<reference evidence="7 8" key="1">
    <citation type="journal article" date="2016" name="Sci. Rep.">
        <title>Peltaster fructicola genome reveals evolution from an invasive phytopathogen to an ectophytic parasite.</title>
        <authorList>
            <person name="Xu C."/>
            <person name="Chen H."/>
            <person name="Gleason M.L."/>
            <person name="Xu J.R."/>
            <person name="Liu H."/>
            <person name="Zhang R."/>
            <person name="Sun G."/>
        </authorList>
    </citation>
    <scope>NUCLEOTIDE SEQUENCE [LARGE SCALE GENOMIC DNA]</scope>
    <source>
        <strain evidence="7 8">LNHT1506</strain>
    </source>
</reference>
<keyword evidence="4" id="KW-0963">Cytoplasm</keyword>
<dbReference type="Proteomes" id="UP000503462">
    <property type="component" value="Chromosome 4"/>
</dbReference>
<evidence type="ECO:0000256" key="6">
    <source>
        <dbReference type="SAM" id="MobiDB-lite"/>
    </source>
</evidence>